<evidence type="ECO:0000256" key="7">
    <source>
        <dbReference type="RuleBase" id="RU365072"/>
    </source>
</evidence>
<dbReference type="GO" id="GO:0000973">
    <property type="term" value="P:post-transcriptional tethering of RNA polymerase II gene DNA at nuclear periphery"/>
    <property type="evidence" value="ECO:0007669"/>
    <property type="project" value="TreeGrafter"/>
</dbReference>
<dbReference type="PANTHER" id="PTHR13003:SF2">
    <property type="entry name" value="NUCLEAR PORE COMPLEX PROTEIN NUP107"/>
    <property type="match status" value="1"/>
</dbReference>
<dbReference type="GO" id="GO:0031080">
    <property type="term" value="C:nuclear pore outer ring"/>
    <property type="evidence" value="ECO:0007669"/>
    <property type="project" value="TreeGrafter"/>
</dbReference>
<evidence type="ECO:0000313" key="10">
    <source>
        <dbReference type="Proteomes" id="UP000265427"/>
    </source>
</evidence>
<keyword evidence="3" id="KW-0653">Protein transport</keyword>
<evidence type="ECO:0000256" key="1">
    <source>
        <dbReference type="ARBA" id="ARBA00022448"/>
    </source>
</evidence>
<evidence type="ECO:0000313" key="9">
    <source>
        <dbReference type="EMBL" id="RHY21753.1"/>
    </source>
</evidence>
<evidence type="ECO:0000256" key="2">
    <source>
        <dbReference type="ARBA" id="ARBA00022816"/>
    </source>
</evidence>
<evidence type="ECO:0000256" key="4">
    <source>
        <dbReference type="ARBA" id="ARBA00023010"/>
    </source>
</evidence>
<keyword evidence="1 7" id="KW-0813">Transport</keyword>
<dbReference type="InterPro" id="IPR007252">
    <property type="entry name" value="Nup84/Nup107"/>
</dbReference>
<sequence length="1031" mass="115163">MVGGPYKNTNDLILAAESSLALLAQMDDGDVESAPRDLFTDDHSSKHDAPSSYADPESSWELSELAELSTTAPVESSVLDGRAHVKVQFPDGTVEYVDVHAASTTVGTTLALAWKKRHHTSKFLDKKHLRGFFQSREVALDWFLLDCGLALEGTLQMHITQASAEWTSLASSSTNHNLSISSAYQVESERHSLAQVNTSIPSVASEPAVEWLEHQVRPEEQAFAAALERFFLKVDMTDDPNALCKHILTEYTNILQSEMAKQDALSATSPFQLRQHHPLDINIGDELRNERNTWRLLYDLRQLSVLRSSQPSPINDDDNDYIDATSSDLDAVAGLDLRPLHATKQTVLSWLESIASEHVSVTSELRNMQHSRTLGRVKQRSLSFSMDPDSTLREGDHHVDKDDVEDDADLLKGVWQLVRAGRPKEAADLCIQLGQPWRAASLSGGTVCGNDDDDSELSRWGNPLRILWKQMCWQFAEARPTSNLRKGKSLEAREYEAIVYGALSGNSAALLRSSLCESWEDHCWALLSAAIQYEQDGKLLHLLRLKANATDLFVENQPDYLHLYESFVEQTKSVARFSSNLSTLFNEVAASSSDVVRRQASHPHRRLQSKLIVSDVDSIVSSILKPLFQDPSAEDFSWDLRLNTSALPSDALPPQLVRFASHFVLFMTATGETFDTSTGYLIQKAYIRHLIKHSQHNLVALYASRLPEDGQASIYVQFLTSIRNADARQQGLQSIAKYCCETCPRLFAQITKDAVQVLVQLNESSDDMSRIQALRLLCLDPRHRGELLHQANRLARHFVAERKPSRVKSVLQAVPDDSLAVVHDACRRHVESVDGDASSFSWQHYLDENNPQLDQVVREFLSWTAFVAATDAYDAWRHVLSHSTGGGLPCFDDEEKRVKVLTYHATNAIALLFDVLQFEGGWLSSTTGQDDGTDVSSGAMRAACLPFVVFSLYRVCADAIESFADLQHYPMQAQQELTLPFAQKALQLASVVANDQYKVYESFDVDQVKQLLHLLQQSASSMLDLQGRMVL</sequence>
<keyword evidence="6 7" id="KW-0539">Nucleus</keyword>
<protein>
    <recommendedName>
        <fullName evidence="7">Nuclear pore complex protein</fullName>
    </recommendedName>
</protein>
<keyword evidence="5 7" id="KW-0906">Nuclear pore complex</keyword>
<dbReference type="Pfam" id="PF04121">
    <property type="entry name" value="Nup84_Nup100"/>
    <property type="match status" value="1"/>
</dbReference>
<evidence type="ECO:0000256" key="3">
    <source>
        <dbReference type="ARBA" id="ARBA00022927"/>
    </source>
</evidence>
<dbReference type="Gene3D" id="1.20.190.50">
    <property type="match status" value="1"/>
</dbReference>
<evidence type="ECO:0000256" key="5">
    <source>
        <dbReference type="ARBA" id="ARBA00023132"/>
    </source>
</evidence>
<comment type="function">
    <text evidence="7">Functions as a component of the nuclear pore complex (NPC).</text>
</comment>
<dbReference type="AlphaFoldDB" id="A0A397BSS8"/>
<dbReference type="GO" id="GO:0006606">
    <property type="term" value="P:protein import into nucleus"/>
    <property type="evidence" value="ECO:0007669"/>
    <property type="project" value="TreeGrafter"/>
</dbReference>
<keyword evidence="7" id="KW-0472">Membrane</keyword>
<keyword evidence="4 7" id="KW-0811">Translocation</keyword>
<comment type="similarity">
    <text evidence="7">Belongs to the nucleoporin Nup84/Nup107 family.</text>
</comment>
<evidence type="ECO:0000256" key="6">
    <source>
        <dbReference type="ARBA" id="ARBA00023242"/>
    </source>
</evidence>
<dbReference type="Proteomes" id="UP000265427">
    <property type="component" value="Unassembled WGS sequence"/>
</dbReference>
<dbReference type="Gene3D" id="1.10.3450.20">
    <property type="match status" value="1"/>
</dbReference>
<feature type="compositionally biased region" description="Basic and acidic residues" evidence="8">
    <location>
        <begin position="33"/>
        <end position="49"/>
    </location>
</feature>
<comment type="caution">
    <text evidence="9">The sequence shown here is derived from an EMBL/GenBank/DDBJ whole genome shotgun (WGS) entry which is preliminary data.</text>
</comment>
<dbReference type="EMBL" id="QUSZ01002561">
    <property type="protein sequence ID" value="RHY21753.1"/>
    <property type="molecule type" value="Genomic_DNA"/>
</dbReference>
<keyword evidence="2" id="KW-0509">mRNA transport</keyword>
<gene>
    <name evidence="9" type="ORF">DYB36_000274</name>
</gene>
<evidence type="ECO:0000256" key="8">
    <source>
        <dbReference type="SAM" id="MobiDB-lite"/>
    </source>
</evidence>
<name>A0A397BSS8_APHAT</name>
<dbReference type="GO" id="GO:0031965">
    <property type="term" value="C:nuclear membrane"/>
    <property type="evidence" value="ECO:0007669"/>
    <property type="project" value="UniProtKB-SubCell"/>
</dbReference>
<reference evidence="9 10" key="1">
    <citation type="submission" date="2018-08" db="EMBL/GenBank/DDBJ databases">
        <title>Aphanomyces genome sequencing and annotation.</title>
        <authorList>
            <person name="Minardi D."/>
            <person name="Oidtmann B."/>
            <person name="Van Der Giezen M."/>
            <person name="Studholme D.J."/>
        </authorList>
    </citation>
    <scope>NUCLEOTIDE SEQUENCE [LARGE SCALE GENOMIC DNA]</scope>
    <source>
        <strain evidence="9 10">Kv</strain>
    </source>
</reference>
<dbReference type="GO" id="GO:0017056">
    <property type="term" value="F:structural constituent of nuclear pore"/>
    <property type="evidence" value="ECO:0007669"/>
    <property type="project" value="UniProtKB-UniRule"/>
</dbReference>
<proteinExistence type="inferred from homology"/>
<dbReference type="VEuPathDB" id="FungiDB:H257_15616"/>
<accession>A0A397BSS8</accession>
<dbReference type="PANTHER" id="PTHR13003">
    <property type="entry name" value="NUP107-RELATED"/>
    <property type="match status" value="1"/>
</dbReference>
<organism evidence="9 10">
    <name type="scientific">Aphanomyces astaci</name>
    <name type="common">Crayfish plague agent</name>
    <dbReference type="NCBI Taxonomy" id="112090"/>
    <lineage>
        <taxon>Eukaryota</taxon>
        <taxon>Sar</taxon>
        <taxon>Stramenopiles</taxon>
        <taxon>Oomycota</taxon>
        <taxon>Saprolegniomycetes</taxon>
        <taxon>Saprolegniales</taxon>
        <taxon>Verrucalvaceae</taxon>
        <taxon>Aphanomyces</taxon>
    </lineage>
</organism>
<feature type="region of interest" description="Disordered" evidence="8">
    <location>
        <begin position="33"/>
        <end position="57"/>
    </location>
</feature>
<comment type="subcellular location">
    <subcellularLocation>
        <location evidence="7">Nucleus</location>
        <location evidence="7">Nuclear pore complex</location>
    </subcellularLocation>
    <subcellularLocation>
        <location evidence="7">Nucleus membrane</location>
    </subcellularLocation>
</comment>
<dbReference type="GO" id="GO:0006406">
    <property type="term" value="P:mRNA export from nucleus"/>
    <property type="evidence" value="ECO:0007669"/>
    <property type="project" value="TreeGrafter"/>
</dbReference>
<comment type="subunit">
    <text evidence="7">Part of the nuclear pore complex (NPC).</text>
</comment>